<feature type="domain" description="HTH araC/xylS-type" evidence="6">
    <location>
        <begin position="158"/>
        <end position="257"/>
    </location>
</feature>
<dbReference type="InterPro" id="IPR011051">
    <property type="entry name" value="RmlC_Cupin_sf"/>
</dbReference>
<dbReference type="PRINTS" id="PR00032">
    <property type="entry name" value="HTHARAC"/>
</dbReference>
<evidence type="ECO:0000259" key="6">
    <source>
        <dbReference type="PROSITE" id="PS01124"/>
    </source>
</evidence>
<dbReference type="InterPro" id="IPR018060">
    <property type="entry name" value="HTH_AraC"/>
</dbReference>
<dbReference type="PROSITE" id="PS00041">
    <property type="entry name" value="HTH_ARAC_FAMILY_1"/>
    <property type="match status" value="1"/>
</dbReference>
<dbReference type="Gene3D" id="1.10.10.60">
    <property type="entry name" value="Homeodomain-like"/>
    <property type="match status" value="1"/>
</dbReference>
<dbReference type="PROSITE" id="PS01124">
    <property type="entry name" value="HTH_ARAC_FAMILY_2"/>
    <property type="match status" value="1"/>
</dbReference>
<protein>
    <recommendedName>
        <fullName evidence="5">Arabinose operon regulatory protein</fullName>
    </recommendedName>
</protein>
<keyword evidence="3" id="KW-0010">Activator</keyword>
<evidence type="ECO:0000256" key="3">
    <source>
        <dbReference type="ARBA" id="ARBA00023159"/>
    </source>
</evidence>
<dbReference type="EMBL" id="LT575490">
    <property type="protein sequence ID" value="SAY43336.1"/>
    <property type="molecule type" value="Genomic_DNA"/>
</dbReference>
<evidence type="ECO:0000313" key="7">
    <source>
        <dbReference type="EMBL" id="SAY43336.1"/>
    </source>
</evidence>
<dbReference type="CDD" id="cd06124">
    <property type="entry name" value="cupin_NimR-like_N"/>
    <property type="match status" value="1"/>
</dbReference>
<dbReference type="Gene3D" id="2.60.120.10">
    <property type="entry name" value="Jelly Rolls"/>
    <property type="match status" value="1"/>
</dbReference>
<dbReference type="AlphaFoldDB" id="A0A1C3HE73"/>
<sequence>MALIQQHHPFDPDRLPAPVLGIAAELAEHDSGLHWHQRSQLLYAPQGCMTVTLAQQWLILPPTRGVWIPGGIAHRVQLRGRVAYRSLYFDPVLTAAMPPQAAVLAVNPLLAAIVERIAYWPLDSALAQPQARDLLAVLINELSEAQRENTQLRLPQDRRLAAWLATLPESDELPGLAALAQRLNLHAKTLTRLFVRETGLSYQQWCQQWRLMRAIELLATLPSVSAVAQRLGFSSDSAFIAFFRQFTGTTPRRYMQGG</sequence>
<dbReference type="Pfam" id="PF02311">
    <property type="entry name" value="AraC_binding"/>
    <property type="match status" value="1"/>
</dbReference>
<dbReference type="PANTHER" id="PTHR11019">
    <property type="entry name" value="HTH-TYPE TRANSCRIPTIONAL REGULATOR NIMR"/>
    <property type="match status" value="1"/>
</dbReference>
<name>A0A1C3HE73_SERMA</name>
<gene>
    <name evidence="7" type="primary">ripA_4</name>
    <name evidence="7" type="ORF">PWN146_02027</name>
</gene>
<evidence type="ECO:0000256" key="2">
    <source>
        <dbReference type="ARBA" id="ARBA00023125"/>
    </source>
</evidence>
<dbReference type="InterPro" id="IPR003313">
    <property type="entry name" value="AraC-bd"/>
</dbReference>
<evidence type="ECO:0000256" key="5">
    <source>
        <dbReference type="ARBA" id="ARBA00044978"/>
    </source>
</evidence>
<dbReference type="GO" id="GO:0003700">
    <property type="term" value="F:DNA-binding transcription factor activity"/>
    <property type="evidence" value="ECO:0007669"/>
    <property type="project" value="InterPro"/>
</dbReference>
<evidence type="ECO:0000256" key="4">
    <source>
        <dbReference type="ARBA" id="ARBA00023163"/>
    </source>
</evidence>
<evidence type="ECO:0000256" key="1">
    <source>
        <dbReference type="ARBA" id="ARBA00023015"/>
    </source>
</evidence>
<keyword evidence="4" id="KW-0804">Transcription</keyword>
<dbReference type="Pfam" id="PF12833">
    <property type="entry name" value="HTH_18"/>
    <property type="match status" value="1"/>
</dbReference>
<reference evidence="7" key="1">
    <citation type="submission" date="2016-05" db="EMBL/GenBank/DDBJ databases">
        <authorList>
            <person name="Cock P.J.A."/>
            <person name="Cock P.J.A."/>
        </authorList>
    </citation>
    <scope>NUCLEOTIDE SEQUENCE</scope>
    <source>
        <strain evidence="7">PWN146_assembly</strain>
    </source>
</reference>
<dbReference type="SUPFAM" id="SSF51182">
    <property type="entry name" value="RmlC-like cupins"/>
    <property type="match status" value="1"/>
</dbReference>
<dbReference type="PANTHER" id="PTHR11019:SF159">
    <property type="entry name" value="TRANSCRIPTIONAL REGULATOR-RELATED"/>
    <property type="match status" value="1"/>
</dbReference>
<dbReference type="SMART" id="SM00342">
    <property type="entry name" value="HTH_ARAC"/>
    <property type="match status" value="1"/>
</dbReference>
<dbReference type="GO" id="GO:0043565">
    <property type="term" value="F:sequence-specific DNA binding"/>
    <property type="evidence" value="ECO:0007669"/>
    <property type="project" value="InterPro"/>
</dbReference>
<dbReference type="InterPro" id="IPR009057">
    <property type="entry name" value="Homeodomain-like_sf"/>
</dbReference>
<proteinExistence type="predicted"/>
<accession>A0A1C3HE73</accession>
<organism evidence="7">
    <name type="scientific">Serratia marcescens</name>
    <dbReference type="NCBI Taxonomy" id="615"/>
    <lineage>
        <taxon>Bacteria</taxon>
        <taxon>Pseudomonadati</taxon>
        <taxon>Pseudomonadota</taxon>
        <taxon>Gammaproteobacteria</taxon>
        <taxon>Enterobacterales</taxon>
        <taxon>Yersiniaceae</taxon>
        <taxon>Serratia</taxon>
    </lineage>
</organism>
<keyword evidence="1" id="KW-0805">Transcription regulation</keyword>
<dbReference type="SUPFAM" id="SSF46689">
    <property type="entry name" value="Homeodomain-like"/>
    <property type="match status" value="1"/>
</dbReference>
<keyword evidence="2" id="KW-0238">DNA-binding</keyword>
<dbReference type="InterPro" id="IPR014710">
    <property type="entry name" value="RmlC-like_jellyroll"/>
</dbReference>
<dbReference type="InterPro" id="IPR020449">
    <property type="entry name" value="Tscrpt_reg_AraC-type_HTH"/>
</dbReference>
<dbReference type="InterPro" id="IPR018062">
    <property type="entry name" value="HTH_AraC-typ_CS"/>
</dbReference>